<organism evidence="1 2">
    <name type="scientific">Necator americanus</name>
    <name type="common">Human hookworm</name>
    <dbReference type="NCBI Taxonomy" id="51031"/>
    <lineage>
        <taxon>Eukaryota</taxon>
        <taxon>Metazoa</taxon>
        <taxon>Ecdysozoa</taxon>
        <taxon>Nematoda</taxon>
        <taxon>Chromadorea</taxon>
        <taxon>Rhabditida</taxon>
        <taxon>Rhabditina</taxon>
        <taxon>Rhabditomorpha</taxon>
        <taxon>Strongyloidea</taxon>
        <taxon>Ancylostomatidae</taxon>
        <taxon>Bunostominae</taxon>
        <taxon>Necator</taxon>
    </lineage>
</organism>
<dbReference type="Proteomes" id="UP000053676">
    <property type="component" value="Unassembled WGS sequence"/>
</dbReference>
<gene>
    <name evidence="1" type="ORF">NECAME_10848</name>
</gene>
<accession>W2T9A1</accession>
<evidence type="ECO:0000313" key="1">
    <source>
        <dbReference type="EMBL" id="ETN77756.1"/>
    </source>
</evidence>
<keyword evidence="2" id="KW-1185">Reference proteome</keyword>
<dbReference type="AlphaFoldDB" id="W2T9A1"/>
<sequence length="80" mass="8958">SLFHTLREECLTRGTPIIRASTKRSLSRALEKFPYTNVVALLHFQGFIDWSGNSASLWKCSSCFLAAEGGRFSSGWQDSE</sequence>
<protein>
    <submittedName>
        <fullName evidence="1">Uncharacterized protein</fullName>
    </submittedName>
</protein>
<evidence type="ECO:0000313" key="2">
    <source>
        <dbReference type="Proteomes" id="UP000053676"/>
    </source>
</evidence>
<dbReference type="STRING" id="51031.W2T9A1"/>
<proteinExistence type="predicted"/>
<reference evidence="2" key="1">
    <citation type="journal article" date="2014" name="Nat. Genet.">
        <title>Genome of the human hookworm Necator americanus.</title>
        <authorList>
            <person name="Tang Y.T."/>
            <person name="Gao X."/>
            <person name="Rosa B.A."/>
            <person name="Abubucker S."/>
            <person name="Hallsworth-Pepin K."/>
            <person name="Martin J."/>
            <person name="Tyagi R."/>
            <person name="Heizer E."/>
            <person name="Zhang X."/>
            <person name="Bhonagiri-Palsikar V."/>
            <person name="Minx P."/>
            <person name="Warren W.C."/>
            <person name="Wang Q."/>
            <person name="Zhan B."/>
            <person name="Hotez P.J."/>
            <person name="Sternberg P.W."/>
            <person name="Dougall A."/>
            <person name="Gaze S.T."/>
            <person name="Mulvenna J."/>
            <person name="Sotillo J."/>
            <person name="Ranganathan S."/>
            <person name="Rabelo E.M."/>
            <person name="Wilson R.K."/>
            <person name="Felgner P.L."/>
            <person name="Bethony J."/>
            <person name="Hawdon J.M."/>
            <person name="Gasser R.B."/>
            <person name="Loukas A."/>
            <person name="Mitreva M."/>
        </authorList>
    </citation>
    <scope>NUCLEOTIDE SEQUENCE [LARGE SCALE GENOMIC DNA]</scope>
</reference>
<feature type="non-terminal residue" evidence="1">
    <location>
        <position position="1"/>
    </location>
</feature>
<name>W2T9A1_NECAM</name>
<dbReference type="EMBL" id="KI660154">
    <property type="protein sequence ID" value="ETN77756.1"/>
    <property type="molecule type" value="Genomic_DNA"/>
</dbReference>
<dbReference type="OrthoDB" id="263617at2759"/>
<dbReference type="KEGG" id="nai:NECAME_10848"/>